<keyword evidence="1" id="KW-0677">Repeat</keyword>
<keyword evidence="4" id="KW-1185">Reference proteome</keyword>
<dbReference type="PANTHER" id="PTHR10039">
    <property type="entry name" value="AMELOGENIN"/>
    <property type="match status" value="1"/>
</dbReference>
<reference evidence="3 4" key="1">
    <citation type="submission" date="2019-01" db="EMBL/GenBank/DDBJ databases">
        <title>Draft genome sequence of Psathyrella aberdarensis IHI B618.</title>
        <authorList>
            <person name="Buettner E."/>
            <person name="Kellner H."/>
        </authorList>
    </citation>
    <scope>NUCLEOTIDE SEQUENCE [LARGE SCALE GENOMIC DNA]</scope>
    <source>
        <strain evidence="3 4">IHI B618</strain>
    </source>
</reference>
<feature type="domain" description="Nephrocystin 3-like N-terminal" evidence="2">
    <location>
        <begin position="84"/>
        <end position="240"/>
    </location>
</feature>
<evidence type="ECO:0000259" key="2">
    <source>
        <dbReference type="Pfam" id="PF24883"/>
    </source>
</evidence>
<evidence type="ECO:0000256" key="1">
    <source>
        <dbReference type="ARBA" id="ARBA00022737"/>
    </source>
</evidence>
<protein>
    <recommendedName>
        <fullName evidence="2">Nephrocystin 3-like N-terminal domain-containing protein</fullName>
    </recommendedName>
</protein>
<evidence type="ECO:0000313" key="3">
    <source>
        <dbReference type="EMBL" id="RXW20100.1"/>
    </source>
</evidence>
<proteinExistence type="predicted"/>
<dbReference type="SUPFAM" id="SSF52540">
    <property type="entry name" value="P-loop containing nucleoside triphosphate hydrolases"/>
    <property type="match status" value="1"/>
</dbReference>
<accession>A0A4Q2DJA4</accession>
<dbReference type="InterPro" id="IPR056884">
    <property type="entry name" value="NPHP3-like_N"/>
</dbReference>
<dbReference type="Proteomes" id="UP000290288">
    <property type="component" value="Unassembled WGS sequence"/>
</dbReference>
<comment type="caution">
    <text evidence="3">The sequence shown here is derived from an EMBL/GenBank/DDBJ whole genome shotgun (WGS) entry which is preliminary data.</text>
</comment>
<organism evidence="3 4">
    <name type="scientific">Candolleomyces aberdarensis</name>
    <dbReference type="NCBI Taxonomy" id="2316362"/>
    <lineage>
        <taxon>Eukaryota</taxon>
        <taxon>Fungi</taxon>
        <taxon>Dikarya</taxon>
        <taxon>Basidiomycota</taxon>
        <taxon>Agaricomycotina</taxon>
        <taxon>Agaricomycetes</taxon>
        <taxon>Agaricomycetidae</taxon>
        <taxon>Agaricales</taxon>
        <taxon>Agaricineae</taxon>
        <taxon>Psathyrellaceae</taxon>
        <taxon>Candolleomyces</taxon>
    </lineage>
</organism>
<dbReference type="Pfam" id="PF24883">
    <property type="entry name" value="NPHP3_N"/>
    <property type="match status" value="1"/>
</dbReference>
<dbReference type="Gene3D" id="3.40.50.300">
    <property type="entry name" value="P-loop containing nucleotide triphosphate hydrolases"/>
    <property type="match status" value="1"/>
</dbReference>
<dbReference type="AlphaFoldDB" id="A0A4Q2DJA4"/>
<dbReference type="InterPro" id="IPR027417">
    <property type="entry name" value="P-loop_NTPase"/>
</dbReference>
<dbReference type="PANTHER" id="PTHR10039:SF14">
    <property type="entry name" value="NACHT DOMAIN-CONTAINING PROTEIN"/>
    <property type="match status" value="1"/>
</dbReference>
<dbReference type="STRING" id="2316362.A0A4Q2DJA4"/>
<evidence type="ECO:0000313" key="4">
    <source>
        <dbReference type="Proteomes" id="UP000290288"/>
    </source>
</evidence>
<name>A0A4Q2DJA4_9AGAR</name>
<dbReference type="OrthoDB" id="538223at2759"/>
<gene>
    <name evidence="3" type="ORF">EST38_g5760</name>
</gene>
<dbReference type="EMBL" id="SDEE01000167">
    <property type="protein sequence ID" value="RXW20100.1"/>
    <property type="molecule type" value="Genomic_DNA"/>
</dbReference>
<sequence>MAENVEILPHAQNTQIGELKNIFVNGNYISTNQATLIQLLQPILDASHTRDRETSPPNSACFPGTRVNVIRTIVAWADSTLLWNTHVLWLHGFVGCGKSAIALAIALKFERRNRLVGSFFFFRNTGARSRMTRFATTLAFQLAAAIPEAAPFIKKAVTEEGLLGSSLVAQLRRLVYEPFKAAAKRVRLLKMSLLKGPFLIVIDGLDECEDRQDVQAFIDDMLDFFKKNPLVPLRFFITSRVEQHIQRRLEKGQVRLENLVNHCSRGDIDKFMDTCFEAEKRENPVVKAYIRNHGDWPAKKDKDQLVDHIGGSFIFASALFKYIVDPTDDQSTPMDRLPHTLNMNPGLDTLYAKTLSRSQHLPHFSDVISVLALTFEPLPIVGIAELLGIECFEVVRVLVNLQAIIHIPGTDDLPVTICHTSLRDFLTTESRSGCFFTPPSYYLQLSYRCSTFHAGQRPDTAATLYSIRCFAKHLEQFVRLPPTAQGPFPHFPQTLDDFYTYIFAKSENHPHFFDIISTVALTRKPTSVAEISELLSIETSEVIRVLVNLRPVINVPEGVYTQCFGAFMGSGQEFCHHVQAAQ</sequence>